<feature type="compositionally biased region" description="Low complexity" evidence="1">
    <location>
        <begin position="355"/>
        <end position="366"/>
    </location>
</feature>
<dbReference type="AlphaFoldDB" id="A0A8H2WA81"/>
<reference evidence="2" key="1">
    <citation type="submission" date="2021-01" db="EMBL/GenBank/DDBJ databases">
        <authorList>
            <person name="Kaushik A."/>
        </authorList>
    </citation>
    <scope>NUCLEOTIDE SEQUENCE</scope>
    <source>
        <strain evidence="2">AG1-1C</strain>
    </source>
</reference>
<evidence type="ECO:0000313" key="2">
    <source>
        <dbReference type="EMBL" id="CAE6360084.1"/>
    </source>
</evidence>
<sequence length="382" mass="41716">MSSQVSFSSPASSIIDVSWETPSKDALGSVENAAGQVSQQNISKQDGISETVEVETKCKADYLISNSDATPPKSHTTSNMDATPTCDPAFSFSDTNTGNRLFNVHQFKLSEFDRLRPKLEQATTGDERKTIKLEDSDDDFHNLLIVLYSSVYDFHLFSTATLRSTLKLATKYAHPTLRTFAIKELEKHELEPIDRFALSRDCDVAEWMPKAMDDLCWREEPITIAEARILGPEKFVEVAARREGLKFERGSRVSIAGGLSSQTVEAKVYPEIAPPSRPISQDLGGILAASSNLLTTTSETMPAVSKDAPTPALDTISVIPSPCETPSENPSEPQSTTSAPVFSGFNVKPPSFNFGAEAPEAKAPGPLRQIKALRTNRKSHGY</sequence>
<dbReference type="InterPro" id="IPR011333">
    <property type="entry name" value="SKP1/BTB/POZ_sf"/>
</dbReference>
<name>A0A8H2WA81_9AGAM</name>
<comment type="caution">
    <text evidence="2">The sequence shown here is derived from an EMBL/GenBank/DDBJ whole genome shotgun (WGS) entry which is preliminary data.</text>
</comment>
<feature type="region of interest" description="Disordered" evidence="1">
    <location>
        <begin position="302"/>
        <end position="382"/>
    </location>
</feature>
<evidence type="ECO:0000313" key="3">
    <source>
        <dbReference type="Proteomes" id="UP000663846"/>
    </source>
</evidence>
<dbReference type="Gene3D" id="3.30.710.10">
    <property type="entry name" value="Potassium Channel Kv1.1, Chain A"/>
    <property type="match status" value="1"/>
</dbReference>
<organism evidence="2 3">
    <name type="scientific">Rhizoctonia solani</name>
    <dbReference type="NCBI Taxonomy" id="456999"/>
    <lineage>
        <taxon>Eukaryota</taxon>
        <taxon>Fungi</taxon>
        <taxon>Dikarya</taxon>
        <taxon>Basidiomycota</taxon>
        <taxon>Agaricomycotina</taxon>
        <taxon>Agaricomycetes</taxon>
        <taxon>Cantharellales</taxon>
        <taxon>Ceratobasidiaceae</taxon>
        <taxon>Rhizoctonia</taxon>
    </lineage>
</organism>
<protein>
    <recommendedName>
        <fullName evidence="4">BTB domain-containing protein</fullName>
    </recommendedName>
</protein>
<feature type="compositionally biased region" description="Polar residues" evidence="1">
    <location>
        <begin position="324"/>
        <end position="340"/>
    </location>
</feature>
<evidence type="ECO:0008006" key="4">
    <source>
        <dbReference type="Google" id="ProtNLM"/>
    </source>
</evidence>
<dbReference type="EMBL" id="CAJMWS010000090">
    <property type="protein sequence ID" value="CAE6360084.1"/>
    <property type="molecule type" value="Genomic_DNA"/>
</dbReference>
<dbReference type="Proteomes" id="UP000663846">
    <property type="component" value="Unassembled WGS sequence"/>
</dbReference>
<gene>
    <name evidence="2" type="ORF">RDB_LOCUS18058</name>
</gene>
<proteinExistence type="predicted"/>
<evidence type="ECO:0000256" key="1">
    <source>
        <dbReference type="SAM" id="MobiDB-lite"/>
    </source>
</evidence>
<accession>A0A8H2WA81</accession>